<protein>
    <submittedName>
        <fullName evidence="9">MFS family permease</fullName>
    </submittedName>
</protein>
<dbReference type="SUPFAM" id="SSF103473">
    <property type="entry name" value="MFS general substrate transporter"/>
    <property type="match status" value="1"/>
</dbReference>
<feature type="transmembrane region" description="Helical" evidence="7">
    <location>
        <begin position="217"/>
        <end position="240"/>
    </location>
</feature>
<feature type="transmembrane region" description="Helical" evidence="7">
    <location>
        <begin position="283"/>
        <end position="302"/>
    </location>
</feature>
<evidence type="ECO:0000256" key="3">
    <source>
        <dbReference type="ARBA" id="ARBA00022475"/>
    </source>
</evidence>
<dbReference type="PANTHER" id="PTHR23513">
    <property type="entry name" value="INTEGRAL MEMBRANE EFFLUX PROTEIN-RELATED"/>
    <property type="match status" value="1"/>
</dbReference>
<comment type="caution">
    <text evidence="9">The sequence shown here is derived from an EMBL/GenBank/DDBJ whole genome shotgun (WGS) entry which is preliminary data.</text>
</comment>
<keyword evidence="2" id="KW-0813">Transport</keyword>
<evidence type="ECO:0000256" key="6">
    <source>
        <dbReference type="ARBA" id="ARBA00023136"/>
    </source>
</evidence>
<feature type="transmembrane region" description="Helical" evidence="7">
    <location>
        <begin position="252"/>
        <end position="271"/>
    </location>
</feature>
<dbReference type="InterPro" id="IPR020846">
    <property type="entry name" value="MFS_dom"/>
</dbReference>
<dbReference type="AlphaFoldDB" id="A0A7X0M7P5"/>
<keyword evidence="4 7" id="KW-0812">Transmembrane</keyword>
<evidence type="ECO:0000313" key="9">
    <source>
        <dbReference type="EMBL" id="MBB6473061.1"/>
    </source>
</evidence>
<feature type="domain" description="Major facilitator superfamily (MFS) profile" evidence="8">
    <location>
        <begin position="215"/>
        <end position="442"/>
    </location>
</feature>
<keyword evidence="6 7" id="KW-0472">Membrane</keyword>
<reference evidence="9 10" key="1">
    <citation type="submission" date="2020-08" db="EMBL/GenBank/DDBJ databases">
        <title>Sequencing the genomes of 1000 actinobacteria strains.</title>
        <authorList>
            <person name="Klenk H.-P."/>
        </authorList>
    </citation>
    <scope>NUCLEOTIDE SEQUENCE [LARGE SCALE GENOMIC DNA]</scope>
    <source>
        <strain evidence="9 10">DSM 44936</strain>
    </source>
</reference>
<keyword evidence="10" id="KW-1185">Reference proteome</keyword>
<feature type="transmembrane region" description="Helical" evidence="7">
    <location>
        <begin position="345"/>
        <end position="364"/>
    </location>
</feature>
<proteinExistence type="predicted"/>
<dbReference type="PANTHER" id="PTHR23513:SF6">
    <property type="entry name" value="MAJOR FACILITATOR SUPERFAMILY ASSOCIATED DOMAIN-CONTAINING PROTEIN"/>
    <property type="match status" value="1"/>
</dbReference>
<gene>
    <name evidence="9" type="ORF">BJ992_002492</name>
</gene>
<dbReference type="InterPro" id="IPR036259">
    <property type="entry name" value="MFS_trans_sf"/>
</dbReference>
<dbReference type="Pfam" id="PF05977">
    <property type="entry name" value="MFS_3"/>
    <property type="match status" value="1"/>
</dbReference>
<keyword evidence="3" id="KW-1003">Cell membrane</keyword>
<dbReference type="InterPro" id="IPR010290">
    <property type="entry name" value="TM_effector"/>
</dbReference>
<sequence length="442" mass="45457">MTIGRTFAFLWASTGLSNVADGVLKVGAPLLAVSVTRSPLLVSLTAVAGGLPWLLCTLHAGVMADRRDRRRVMVAAHWARAGVFAVVAVLGVLGQLTFPVLLVALLVAGVGEVFADTSAQSVLPMTVPPERVAAANGRIVGAQTVGNDFLGGPAAGLLVGVSAAVLFAAPAVVYAAAAVLLLGMHGRFRPERVSTRPLRADMVEGLRYLRGHRVLRSVAASAGLLNLANAAYWAVFVLFAVGPWTSLALTPAAYGLLMTAVAVGILAGSLVAHRVIAELGDKWALLLSWLVNSLLLLVPVLAPHLVPTYTAAVLLGVTNALANVVTISLRHRLVPEDLLGRVNSVYRLIGMSGIPVGAALGGLLATMTSLPVVLITAVGVCLAGMVPVVRAGLPRPAVANLTVKHSGVGGWGRAGLGVVRRGLWPGGRGGGMPLRRGRVGRG</sequence>
<evidence type="ECO:0000256" key="1">
    <source>
        <dbReference type="ARBA" id="ARBA00004651"/>
    </source>
</evidence>
<evidence type="ECO:0000256" key="5">
    <source>
        <dbReference type="ARBA" id="ARBA00022989"/>
    </source>
</evidence>
<dbReference type="Proteomes" id="UP000555564">
    <property type="component" value="Unassembled WGS sequence"/>
</dbReference>
<dbReference type="EMBL" id="JACHIU010000001">
    <property type="protein sequence ID" value="MBB6473061.1"/>
    <property type="molecule type" value="Genomic_DNA"/>
</dbReference>
<feature type="transmembrane region" description="Helical" evidence="7">
    <location>
        <begin position="83"/>
        <end position="108"/>
    </location>
</feature>
<dbReference type="PROSITE" id="PS50850">
    <property type="entry name" value="MFS"/>
    <property type="match status" value="1"/>
</dbReference>
<dbReference type="GO" id="GO:0005886">
    <property type="term" value="C:plasma membrane"/>
    <property type="evidence" value="ECO:0007669"/>
    <property type="project" value="UniProtKB-SubCell"/>
</dbReference>
<feature type="transmembrane region" description="Helical" evidence="7">
    <location>
        <begin position="38"/>
        <end position="62"/>
    </location>
</feature>
<accession>A0A7X0M7P5</accession>
<feature type="transmembrane region" description="Helical" evidence="7">
    <location>
        <begin position="370"/>
        <end position="389"/>
    </location>
</feature>
<keyword evidence="5 7" id="KW-1133">Transmembrane helix</keyword>
<evidence type="ECO:0000256" key="4">
    <source>
        <dbReference type="ARBA" id="ARBA00022692"/>
    </source>
</evidence>
<evidence type="ECO:0000313" key="10">
    <source>
        <dbReference type="Proteomes" id="UP000555564"/>
    </source>
</evidence>
<dbReference type="Gene3D" id="1.20.1250.20">
    <property type="entry name" value="MFS general substrate transporter like domains"/>
    <property type="match status" value="1"/>
</dbReference>
<dbReference type="CDD" id="cd06173">
    <property type="entry name" value="MFS_MefA_like"/>
    <property type="match status" value="1"/>
</dbReference>
<feature type="transmembrane region" description="Helical" evidence="7">
    <location>
        <begin position="157"/>
        <end position="182"/>
    </location>
</feature>
<comment type="subcellular location">
    <subcellularLocation>
        <location evidence="1">Cell membrane</location>
        <topology evidence="1">Multi-pass membrane protein</topology>
    </subcellularLocation>
</comment>
<organism evidence="9 10">
    <name type="scientific">Sphaerisporangium rubeum</name>
    <dbReference type="NCBI Taxonomy" id="321317"/>
    <lineage>
        <taxon>Bacteria</taxon>
        <taxon>Bacillati</taxon>
        <taxon>Actinomycetota</taxon>
        <taxon>Actinomycetes</taxon>
        <taxon>Streptosporangiales</taxon>
        <taxon>Streptosporangiaceae</taxon>
        <taxon>Sphaerisporangium</taxon>
    </lineage>
</organism>
<dbReference type="GO" id="GO:0022857">
    <property type="term" value="F:transmembrane transporter activity"/>
    <property type="evidence" value="ECO:0007669"/>
    <property type="project" value="InterPro"/>
</dbReference>
<name>A0A7X0M7P5_9ACTN</name>
<evidence type="ECO:0000256" key="7">
    <source>
        <dbReference type="SAM" id="Phobius"/>
    </source>
</evidence>
<evidence type="ECO:0000256" key="2">
    <source>
        <dbReference type="ARBA" id="ARBA00022448"/>
    </source>
</evidence>
<evidence type="ECO:0000259" key="8">
    <source>
        <dbReference type="PROSITE" id="PS50850"/>
    </source>
</evidence>
<feature type="transmembrane region" description="Helical" evidence="7">
    <location>
        <begin position="308"/>
        <end position="325"/>
    </location>
</feature>